<dbReference type="Pfam" id="PF01757">
    <property type="entry name" value="Acyl_transf_3"/>
    <property type="match status" value="1"/>
</dbReference>
<keyword evidence="13" id="KW-1185">Reference proteome</keyword>
<comment type="caution">
    <text evidence="12">The sequence shown here is derived from an EMBL/GenBank/DDBJ whole genome shotgun (WGS) entry which is preliminary data.</text>
</comment>
<accession>A0ABQ4LI05</accession>
<evidence type="ECO:0000256" key="8">
    <source>
        <dbReference type="ARBA" id="ARBA00023315"/>
    </source>
</evidence>
<evidence type="ECO:0000256" key="9">
    <source>
        <dbReference type="SAM" id="MobiDB-lite"/>
    </source>
</evidence>
<dbReference type="InterPro" id="IPR002656">
    <property type="entry name" value="Acyl_transf_3_dom"/>
</dbReference>
<keyword evidence="7 10" id="KW-0472">Membrane</keyword>
<organism evidence="12 13">
    <name type="scientific">Paenibacillus cineris</name>
    <dbReference type="NCBI Taxonomy" id="237530"/>
    <lineage>
        <taxon>Bacteria</taxon>
        <taxon>Bacillati</taxon>
        <taxon>Bacillota</taxon>
        <taxon>Bacilli</taxon>
        <taxon>Bacillales</taxon>
        <taxon>Paenibacillaceae</taxon>
        <taxon>Paenibacillus</taxon>
    </lineage>
</organism>
<reference evidence="12 13" key="1">
    <citation type="submission" date="2021-03" db="EMBL/GenBank/DDBJ databases">
        <title>Antimicrobial resistance genes in bacteria isolated from Japanese honey, and their potential for conferring macrolide and lincosamide resistance in the American foulbrood pathogen Paenibacillus larvae.</title>
        <authorList>
            <person name="Okamoto M."/>
            <person name="Kumagai M."/>
            <person name="Kanamori H."/>
            <person name="Takamatsu D."/>
        </authorList>
    </citation>
    <scope>NUCLEOTIDE SEQUENCE [LARGE SCALE GENOMIC DNA]</scope>
    <source>
        <strain evidence="12 13">J21TS7</strain>
    </source>
</reference>
<keyword evidence="6 10" id="KW-1133">Transmembrane helix</keyword>
<comment type="subcellular location">
    <subcellularLocation>
        <location evidence="1">Cell membrane</location>
        <topology evidence="1">Multi-pass membrane protein</topology>
    </subcellularLocation>
</comment>
<dbReference type="RefSeq" id="WP_373309602.1">
    <property type="nucleotide sequence ID" value="NZ_BORU01000002.1"/>
</dbReference>
<gene>
    <name evidence="12" type="ORF">J21TS7_43530</name>
</gene>
<feature type="transmembrane region" description="Helical" evidence="10">
    <location>
        <begin position="253"/>
        <end position="273"/>
    </location>
</feature>
<proteinExistence type="inferred from homology"/>
<evidence type="ECO:0000256" key="5">
    <source>
        <dbReference type="ARBA" id="ARBA00022692"/>
    </source>
</evidence>
<evidence type="ECO:0000256" key="7">
    <source>
        <dbReference type="ARBA" id="ARBA00023136"/>
    </source>
</evidence>
<evidence type="ECO:0000256" key="1">
    <source>
        <dbReference type="ARBA" id="ARBA00004651"/>
    </source>
</evidence>
<keyword evidence="3" id="KW-1003">Cell membrane</keyword>
<evidence type="ECO:0000256" key="6">
    <source>
        <dbReference type="ARBA" id="ARBA00022989"/>
    </source>
</evidence>
<evidence type="ECO:0000259" key="11">
    <source>
        <dbReference type="Pfam" id="PF01757"/>
    </source>
</evidence>
<keyword evidence="4" id="KW-0808">Transferase</keyword>
<feature type="transmembrane region" description="Helical" evidence="10">
    <location>
        <begin position="279"/>
        <end position="300"/>
    </location>
</feature>
<evidence type="ECO:0000313" key="12">
    <source>
        <dbReference type="EMBL" id="GIO56035.1"/>
    </source>
</evidence>
<evidence type="ECO:0000256" key="10">
    <source>
        <dbReference type="SAM" id="Phobius"/>
    </source>
</evidence>
<feature type="transmembrane region" description="Helical" evidence="10">
    <location>
        <begin position="167"/>
        <end position="183"/>
    </location>
</feature>
<evidence type="ECO:0000256" key="2">
    <source>
        <dbReference type="ARBA" id="ARBA00007400"/>
    </source>
</evidence>
<dbReference type="InterPro" id="IPR036514">
    <property type="entry name" value="SGNH_hydro_sf"/>
</dbReference>
<keyword evidence="5 10" id="KW-0812">Transmembrane</keyword>
<dbReference type="Gene3D" id="3.40.50.1110">
    <property type="entry name" value="SGNH hydrolase"/>
    <property type="match status" value="1"/>
</dbReference>
<keyword evidence="8 12" id="KW-0012">Acyltransferase</keyword>
<protein>
    <submittedName>
        <fullName evidence="12">Acyltransferase</fullName>
    </submittedName>
</protein>
<dbReference type="PANTHER" id="PTHR23028">
    <property type="entry name" value="ACETYLTRANSFERASE"/>
    <property type="match status" value="1"/>
</dbReference>
<comment type="similarity">
    <text evidence="2">Belongs to the acyltransferase 3 family.</text>
</comment>
<feature type="domain" description="Acyltransferase 3" evidence="11">
    <location>
        <begin position="29"/>
        <end position="364"/>
    </location>
</feature>
<feature type="region of interest" description="Disordered" evidence="9">
    <location>
        <begin position="435"/>
        <end position="495"/>
    </location>
</feature>
<dbReference type="GO" id="GO:0016746">
    <property type="term" value="F:acyltransferase activity"/>
    <property type="evidence" value="ECO:0007669"/>
    <property type="project" value="UniProtKB-KW"/>
</dbReference>
<dbReference type="SUPFAM" id="SSF52266">
    <property type="entry name" value="SGNH hydrolase"/>
    <property type="match status" value="1"/>
</dbReference>
<feature type="transmembrane region" description="Helical" evidence="10">
    <location>
        <begin position="190"/>
        <end position="211"/>
    </location>
</feature>
<feature type="transmembrane region" description="Helical" evidence="10">
    <location>
        <begin position="390"/>
        <end position="415"/>
    </location>
</feature>
<dbReference type="Proteomes" id="UP000676601">
    <property type="component" value="Unassembled WGS sequence"/>
</dbReference>
<evidence type="ECO:0000256" key="4">
    <source>
        <dbReference type="ARBA" id="ARBA00022679"/>
    </source>
</evidence>
<dbReference type="EMBL" id="BORU01000002">
    <property type="protein sequence ID" value="GIO56035.1"/>
    <property type="molecule type" value="Genomic_DNA"/>
</dbReference>
<feature type="transmembrane region" description="Helical" evidence="10">
    <location>
        <begin position="223"/>
        <end position="241"/>
    </location>
</feature>
<name>A0ABQ4LI05_9BACL</name>
<sequence length="652" mass="72017">MNDNIRLRRSINSRGTAGEMPEAEKRYIPGLDGLRAVSVLAVLAYHLNAKWVQGGLIGVGIFFVISGYLITDQIIQEWKREGRLNLLRFWTRRARRLLPAMLAMLLFVALWLLRIEPGRLQALRGAFLSSLFYVNNWWLIYHKVSYFESFGPPSPIGHLWSLSIEEQFYLIWPLLLVIGLKVFPRRGKLALIIFGLAAISALSMAIIYVPGTDPSRVYYGTDTRAFALLVGAALAVVWPSGKLKGQVSSRSRGLLDLIGVVGLTVLLILICRTNEYDDFLYRGGFLVISLLSAVVIAVLAHPAGRIGQWMGCKGLRWIGVRSYSLYIWHYPVIILTNPSVQTEGTSLPRILLQLSASFLLAACSYQYIEEPLRRGGFSVKRNRSFFAGKGAIRPILLSALIPVILITAACSHYIWNKPEPAVKVVEAGGTMAQPVEHTYESDEEETDENKNQKADNEPISPNNSADKPIPAPGAKEQNGQLAAAATKSTDPLVPSGKGVSAIGDSVMLDAAPFLEKMLPGIVVDGKVGRQMRQAGDTIDRLKAQGRLGDRIIIELGTNGPFNKKQLRSLLKSLGADKRILLVNTRVPRQWQDTVNRDIAEVANEFGNAAVVDWYSASEGKEGFFSRDGVHLNRSGAEFYAFLLVKALTAYNE</sequence>
<evidence type="ECO:0000256" key="3">
    <source>
        <dbReference type="ARBA" id="ARBA00022475"/>
    </source>
</evidence>
<dbReference type="InterPro" id="IPR050879">
    <property type="entry name" value="Acyltransferase_3"/>
</dbReference>
<feature type="transmembrane region" description="Helical" evidence="10">
    <location>
        <begin position="97"/>
        <end position="115"/>
    </location>
</feature>
<feature type="transmembrane region" description="Helical" evidence="10">
    <location>
        <begin position="51"/>
        <end position="70"/>
    </location>
</feature>
<dbReference type="CDD" id="cd01840">
    <property type="entry name" value="SGNH_hydrolase_yrhL_like"/>
    <property type="match status" value="1"/>
</dbReference>
<dbReference type="PANTHER" id="PTHR23028:SF53">
    <property type="entry name" value="ACYL_TRANSF_3 DOMAIN-CONTAINING PROTEIN"/>
    <property type="match status" value="1"/>
</dbReference>
<evidence type="ECO:0000313" key="13">
    <source>
        <dbReference type="Proteomes" id="UP000676601"/>
    </source>
</evidence>